<sequence length="400" mass="43788">MARTVLSCQTPSTVAQQLSELLQCFPSAAIGGIQWKTLLSKYEERYSTRLDIFGLGHTSPLAATTTLLWDVLRLVDSEDGDNPIVAVEDSVVLVPKPGSAASWPSLYKVLCSVLREHGTVQEEGGQQSILVSQLKPLLQRYWHSTFDEGSLGYLTEEGSAVKMKKMKHLLQALLRWRTQRLDWQSCGGRHSRDMDEALAPELELLPSKRHNDLLLRFAGSVPQEKPWTALGQVLPYQGEEDEAGEALSPEVSTVASTTSSAVQEELAALRAENEKLRHRNSALEKSVRDQDSVPEAQLPENLFDNPYEPPPQVWHGGWSAASSPTASTVAHSTFSGSDGTPLGSGCVTPVQLAPVGQAITLVPMGWFAMGDRGLIPCGLVQQARAVFEQHTAIPNWFMQQ</sequence>
<protein>
    <submittedName>
        <fullName evidence="2">Uncharacterized protein</fullName>
    </submittedName>
</protein>
<dbReference type="EMBL" id="CAJNDS010000902">
    <property type="protein sequence ID" value="CAE7240071.1"/>
    <property type="molecule type" value="Genomic_DNA"/>
</dbReference>
<name>A0A812L1Q8_9DINO</name>
<evidence type="ECO:0000313" key="2">
    <source>
        <dbReference type="EMBL" id="CAE7240071.1"/>
    </source>
</evidence>
<proteinExistence type="predicted"/>
<dbReference type="Proteomes" id="UP000604046">
    <property type="component" value="Unassembled WGS sequence"/>
</dbReference>
<reference evidence="2" key="1">
    <citation type="submission" date="2021-02" db="EMBL/GenBank/DDBJ databases">
        <authorList>
            <person name="Dougan E. K."/>
            <person name="Rhodes N."/>
            <person name="Thang M."/>
            <person name="Chan C."/>
        </authorList>
    </citation>
    <scope>NUCLEOTIDE SEQUENCE</scope>
</reference>
<evidence type="ECO:0000313" key="3">
    <source>
        <dbReference type="Proteomes" id="UP000604046"/>
    </source>
</evidence>
<keyword evidence="3" id="KW-1185">Reference proteome</keyword>
<evidence type="ECO:0000256" key="1">
    <source>
        <dbReference type="SAM" id="Coils"/>
    </source>
</evidence>
<feature type="coiled-coil region" evidence="1">
    <location>
        <begin position="259"/>
        <end position="286"/>
    </location>
</feature>
<keyword evidence="1" id="KW-0175">Coiled coil</keyword>
<organism evidence="2 3">
    <name type="scientific">Symbiodinium natans</name>
    <dbReference type="NCBI Taxonomy" id="878477"/>
    <lineage>
        <taxon>Eukaryota</taxon>
        <taxon>Sar</taxon>
        <taxon>Alveolata</taxon>
        <taxon>Dinophyceae</taxon>
        <taxon>Suessiales</taxon>
        <taxon>Symbiodiniaceae</taxon>
        <taxon>Symbiodinium</taxon>
    </lineage>
</organism>
<dbReference type="AlphaFoldDB" id="A0A812L1Q8"/>
<accession>A0A812L1Q8</accession>
<comment type="caution">
    <text evidence="2">The sequence shown here is derived from an EMBL/GenBank/DDBJ whole genome shotgun (WGS) entry which is preliminary data.</text>
</comment>
<dbReference type="OrthoDB" id="421329at2759"/>
<gene>
    <name evidence="2" type="ORF">SNAT2548_LOCUS10713</name>
</gene>